<keyword evidence="2" id="KW-1185">Reference proteome</keyword>
<dbReference type="Proteomes" id="UP001145742">
    <property type="component" value="Unassembled WGS sequence"/>
</dbReference>
<sequence length="114" mass="13014">MAARSQKTDITGNKRALLEKKPKSLSVYVKYQAVNLKNGFICDLDYAVVLFDIPVTRAVLKMLPSVLESRPTCQIDLSSPSKPKVFLIIEDDHDKTKTTRIKFLHENRINHETE</sequence>
<organism evidence="1 2">
    <name type="scientific">Willisornis vidua</name>
    <name type="common">Xingu scale-backed antbird</name>
    <dbReference type="NCBI Taxonomy" id="1566151"/>
    <lineage>
        <taxon>Eukaryota</taxon>
        <taxon>Metazoa</taxon>
        <taxon>Chordata</taxon>
        <taxon>Craniata</taxon>
        <taxon>Vertebrata</taxon>
        <taxon>Euteleostomi</taxon>
        <taxon>Archelosauria</taxon>
        <taxon>Archosauria</taxon>
        <taxon>Dinosauria</taxon>
        <taxon>Saurischia</taxon>
        <taxon>Theropoda</taxon>
        <taxon>Coelurosauria</taxon>
        <taxon>Aves</taxon>
        <taxon>Neognathae</taxon>
        <taxon>Neoaves</taxon>
        <taxon>Telluraves</taxon>
        <taxon>Australaves</taxon>
        <taxon>Passeriformes</taxon>
        <taxon>Thamnophilidae</taxon>
        <taxon>Willisornis</taxon>
    </lineage>
</organism>
<proteinExistence type="predicted"/>
<dbReference type="EMBL" id="WHWB01034629">
    <property type="protein sequence ID" value="KAJ7406760.1"/>
    <property type="molecule type" value="Genomic_DNA"/>
</dbReference>
<name>A0ABQ9CUI5_9PASS</name>
<gene>
    <name evidence="1" type="ORF">WISP_131561</name>
</gene>
<evidence type="ECO:0000313" key="2">
    <source>
        <dbReference type="Proteomes" id="UP001145742"/>
    </source>
</evidence>
<accession>A0ABQ9CUI5</accession>
<evidence type="ECO:0000313" key="1">
    <source>
        <dbReference type="EMBL" id="KAJ7406760.1"/>
    </source>
</evidence>
<comment type="caution">
    <text evidence="1">The sequence shown here is derived from an EMBL/GenBank/DDBJ whole genome shotgun (WGS) entry which is preliminary data.</text>
</comment>
<protein>
    <submittedName>
        <fullName evidence="1">Uncharacterized protein</fullName>
    </submittedName>
</protein>
<reference evidence="1" key="1">
    <citation type="submission" date="2019-10" db="EMBL/GenBank/DDBJ databases">
        <authorList>
            <person name="Soares A.E.R."/>
            <person name="Aleixo A."/>
            <person name="Schneider P."/>
            <person name="Miyaki C.Y."/>
            <person name="Schneider M.P."/>
            <person name="Mello C."/>
            <person name="Vasconcelos A.T.R."/>
        </authorList>
    </citation>
    <scope>NUCLEOTIDE SEQUENCE</scope>
    <source>
        <tissue evidence="1">Muscle</tissue>
    </source>
</reference>